<dbReference type="PANTHER" id="PTHR22777:SF4">
    <property type="entry name" value="UPF0053 PROTEIN SLL1254"/>
    <property type="match status" value="1"/>
</dbReference>
<evidence type="ECO:0000313" key="13">
    <source>
        <dbReference type="EMBL" id="EPR34466.1"/>
    </source>
</evidence>
<reference evidence="13 14" key="1">
    <citation type="journal article" date="2013" name="Genome Announc.">
        <title>Draft genome sequences for three mercury-methylating, sulfate-reducing bacteria.</title>
        <authorList>
            <person name="Brown S.D."/>
            <person name="Hurt R.A.Jr."/>
            <person name="Gilmour C.C."/>
            <person name="Elias D.A."/>
        </authorList>
    </citation>
    <scope>NUCLEOTIDE SEQUENCE [LARGE SCALE GENOMIC DNA]</scope>
    <source>
        <strain evidence="13 14">DSM 2059</strain>
    </source>
</reference>
<evidence type="ECO:0000256" key="3">
    <source>
        <dbReference type="ARBA" id="ARBA00022737"/>
    </source>
</evidence>
<feature type="transmembrane region" description="Helical" evidence="10">
    <location>
        <begin position="98"/>
        <end position="118"/>
    </location>
</feature>
<dbReference type="RefSeq" id="WP_020878395.1">
    <property type="nucleotide sequence ID" value="NZ_ATHJ01000115.1"/>
</dbReference>
<dbReference type="PROSITE" id="PS51371">
    <property type="entry name" value="CBS"/>
    <property type="match status" value="1"/>
</dbReference>
<dbReference type="PROSITE" id="PS51846">
    <property type="entry name" value="CNNM"/>
    <property type="match status" value="1"/>
</dbReference>
<dbReference type="CDD" id="cd04590">
    <property type="entry name" value="CBS_pair_CorC_HlyC_assoc"/>
    <property type="match status" value="1"/>
</dbReference>
<gene>
    <name evidence="13" type="ORF">dsmv_3305</name>
</gene>
<feature type="domain" description="CBS" evidence="11">
    <location>
        <begin position="307"/>
        <end position="365"/>
    </location>
</feature>
<feature type="transmembrane region" description="Helical" evidence="10">
    <location>
        <begin position="50"/>
        <end position="77"/>
    </location>
</feature>
<evidence type="ECO:0000256" key="9">
    <source>
        <dbReference type="SAM" id="MobiDB-lite"/>
    </source>
</evidence>
<feature type="region of interest" description="Disordered" evidence="9">
    <location>
        <begin position="391"/>
        <end position="412"/>
    </location>
</feature>
<evidence type="ECO:0000313" key="14">
    <source>
        <dbReference type="Proteomes" id="UP000014977"/>
    </source>
</evidence>
<keyword evidence="5 7" id="KW-0129">CBS domain</keyword>
<keyword evidence="4 8" id="KW-1133">Transmembrane helix</keyword>
<name>S7TCS7_DESML</name>
<evidence type="ECO:0000256" key="5">
    <source>
        <dbReference type="ARBA" id="ARBA00023122"/>
    </source>
</evidence>
<evidence type="ECO:0000256" key="2">
    <source>
        <dbReference type="ARBA" id="ARBA00022692"/>
    </source>
</evidence>
<keyword evidence="3" id="KW-0677">Repeat</keyword>
<dbReference type="SUPFAM" id="SSF54631">
    <property type="entry name" value="CBS-domain pair"/>
    <property type="match status" value="1"/>
</dbReference>
<dbReference type="InterPro" id="IPR046342">
    <property type="entry name" value="CBS_dom_sf"/>
</dbReference>
<feature type="domain" description="CNNM transmembrane" evidence="12">
    <location>
        <begin position="40"/>
        <end position="223"/>
    </location>
</feature>
<comment type="subcellular location">
    <subcellularLocation>
        <location evidence="1">Membrane</location>
        <topology evidence="1">Multi-pass membrane protein</topology>
    </subcellularLocation>
</comment>
<dbReference type="PANTHER" id="PTHR22777">
    <property type="entry name" value="HEMOLYSIN-RELATED"/>
    <property type="match status" value="1"/>
</dbReference>
<dbReference type="AlphaFoldDB" id="S7TCS7"/>
<sequence>MKRMHCGYLLPAGVAGVVIGAGAVMAASPGSGDVAGASNTHMDAVLLVTYVLLALFFSFLCSVAEAVLLSITPSYILGQKARRPRLAALLRRLKQDRIDQSLAAILTLNTIAHTVGAIGAGAKAADVFGAAWFGVFSAVMTLMILFLSEIIPKTLGAVYWQRLAGVTALFVRALISILYPLIWISEGLTRLIARRKAVHVFSRDEFIAMAGIGEQIGQLDKRESRIIRNLFRFGSLKARDIMTPRTVMQGLRENMTVTEALAADDALPFSRLPIYRKDRDDITGFVLKDDMLLSKFRGQGDVRLESLKREITTVPDDMPLSGLLEYLLDHRRHIALVADAFGATVGLVTLEDVVETLLGMEIVDEMDRVEDMQALARQQWEKRARALGLEAYNAPSISPDTDDSSDPEDSPL</sequence>
<evidence type="ECO:0000259" key="11">
    <source>
        <dbReference type="PROSITE" id="PS51371"/>
    </source>
</evidence>
<dbReference type="Pfam" id="PF01595">
    <property type="entry name" value="CNNM"/>
    <property type="match status" value="1"/>
</dbReference>
<dbReference type="InterPro" id="IPR044751">
    <property type="entry name" value="Ion_transp-like_CBS"/>
</dbReference>
<comment type="caution">
    <text evidence="13">The sequence shown here is derived from an EMBL/GenBank/DDBJ whole genome shotgun (WGS) entry which is preliminary data.</text>
</comment>
<feature type="compositionally biased region" description="Acidic residues" evidence="9">
    <location>
        <begin position="400"/>
        <end position="412"/>
    </location>
</feature>
<dbReference type="EMBL" id="ATHJ01000115">
    <property type="protein sequence ID" value="EPR34466.1"/>
    <property type="molecule type" value="Genomic_DNA"/>
</dbReference>
<feature type="transmembrane region" description="Helical" evidence="10">
    <location>
        <begin position="163"/>
        <end position="184"/>
    </location>
</feature>
<evidence type="ECO:0000256" key="8">
    <source>
        <dbReference type="PROSITE-ProRule" id="PRU01193"/>
    </source>
</evidence>
<feature type="transmembrane region" description="Helical" evidence="10">
    <location>
        <begin position="130"/>
        <end position="151"/>
    </location>
</feature>
<protein>
    <submittedName>
        <fullName evidence="13">Putative signal transduction protein with CBS domain containing protein</fullName>
    </submittedName>
</protein>
<evidence type="ECO:0000256" key="6">
    <source>
        <dbReference type="ARBA" id="ARBA00023136"/>
    </source>
</evidence>
<dbReference type="Gene3D" id="3.10.580.10">
    <property type="entry name" value="CBS-domain"/>
    <property type="match status" value="1"/>
</dbReference>
<dbReference type="InterPro" id="IPR000644">
    <property type="entry name" value="CBS_dom"/>
</dbReference>
<evidence type="ECO:0000259" key="12">
    <source>
        <dbReference type="PROSITE" id="PS51846"/>
    </source>
</evidence>
<keyword evidence="6 8" id="KW-0472">Membrane</keyword>
<dbReference type="STRING" id="897.B2D07_01665"/>
<evidence type="ECO:0000256" key="10">
    <source>
        <dbReference type="SAM" id="Phobius"/>
    </source>
</evidence>
<proteinExistence type="predicted"/>
<accession>S7TCS7</accession>
<evidence type="ECO:0000256" key="7">
    <source>
        <dbReference type="PROSITE-ProRule" id="PRU00703"/>
    </source>
</evidence>
<keyword evidence="14" id="KW-1185">Reference proteome</keyword>
<organism evidence="13 14">
    <name type="scientific">Desulfococcus multivorans DSM 2059</name>
    <dbReference type="NCBI Taxonomy" id="1121405"/>
    <lineage>
        <taxon>Bacteria</taxon>
        <taxon>Pseudomonadati</taxon>
        <taxon>Thermodesulfobacteriota</taxon>
        <taxon>Desulfobacteria</taxon>
        <taxon>Desulfobacterales</taxon>
        <taxon>Desulfococcaceae</taxon>
        <taxon>Desulfococcus</taxon>
    </lineage>
</organism>
<dbReference type="InterPro" id="IPR002550">
    <property type="entry name" value="CNNM"/>
</dbReference>
<dbReference type="Proteomes" id="UP000014977">
    <property type="component" value="Unassembled WGS sequence"/>
</dbReference>
<evidence type="ECO:0000256" key="4">
    <source>
        <dbReference type="ARBA" id="ARBA00022989"/>
    </source>
</evidence>
<dbReference type="PATRIC" id="fig|1121405.3.peg.3798"/>
<dbReference type="eggNOG" id="COG1253">
    <property type="taxonomic scope" value="Bacteria"/>
</dbReference>
<keyword evidence="2 8" id="KW-0812">Transmembrane</keyword>
<dbReference type="Pfam" id="PF00571">
    <property type="entry name" value="CBS"/>
    <property type="match status" value="1"/>
</dbReference>
<dbReference type="GO" id="GO:0005886">
    <property type="term" value="C:plasma membrane"/>
    <property type="evidence" value="ECO:0007669"/>
    <property type="project" value="TreeGrafter"/>
</dbReference>
<evidence type="ECO:0000256" key="1">
    <source>
        <dbReference type="ARBA" id="ARBA00004141"/>
    </source>
</evidence>